<accession>A0A1M5MN24</accession>
<keyword evidence="3" id="KW-1185">Reference proteome</keyword>
<proteinExistence type="predicted"/>
<dbReference type="OrthoDB" id="10018326at2"/>
<protein>
    <submittedName>
        <fullName evidence="2">Uncharacterized protein</fullName>
    </submittedName>
</protein>
<evidence type="ECO:0000313" key="3">
    <source>
        <dbReference type="Proteomes" id="UP000184517"/>
    </source>
</evidence>
<keyword evidence="1" id="KW-1133">Transmembrane helix</keyword>
<sequence>MSFKDGSWWVCCTFIIIISYTLGTLTGFPIWSATDSKLSVFSNFATSLAAIATLAAAFYAYKSFNSWEERIKKQHRLEQSAIALKELSQSYNAMMIDVRQLLINNSHDNKIECDLEKATNSREQEKAIDLLSRLSMERRSITMNSIEKFHVSSSAFASQLINCEAFNFKNISSIPTAADTHRFLETIMEKRETELSAEDSNKVASFNKKGIEGIRSLFKEIYSPD</sequence>
<dbReference type="Proteomes" id="UP000184517">
    <property type="component" value="Unassembled WGS sequence"/>
</dbReference>
<feature type="transmembrane region" description="Helical" evidence="1">
    <location>
        <begin position="6"/>
        <end position="28"/>
    </location>
</feature>
<organism evidence="2 3">
    <name type="scientific">Marinomonas polaris DSM 16579</name>
    <dbReference type="NCBI Taxonomy" id="1122206"/>
    <lineage>
        <taxon>Bacteria</taxon>
        <taxon>Pseudomonadati</taxon>
        <taxon>Pseudomonadota</taxon>
        <taxon>Gammaproteobacteria</taxon>
        <taxon>Oceanospirillales</taxon>
        <taxon>Oceanospirillaceae</taxon>
        <taxon>Marinomonas</taxon>
    </lineage>
</organism>
<name>A0A1M5MN24_9GAMM</name>
<keyword evidence="1" id="KW-0472">Membrane</keyword>
<dbReference type="EMBL" id="FQVF01000030">
    <property type="protein sequence ID" value="SHG78671.1"/>
    <property type="molecule type" value="Genomic_DNA"/>
</dbReference>
<evidence type="ECO:0000256" key="1">
    <source>
        <dbReference type="SAM" id="Phobius"/>
    </source>
</evidence>
<dbReference type="RefSeq" id="WP_072842276.1">
    <property type="nucleotide sequence ID" value="NZ_FQVF01000030.1"/>
</dbReference>
<reference evidence="3" key="1">
    <citation type="submission" date="2016-11" db="EMBL/GenBank/DDBJ databases">
        <authorList>
            <person name="Varghese N."/>
            <person name="Submissions S."/>
        </authorList>
    </citation>
    <scope>NUCLEOTIDE SEQUENCE [LARGE SCALE GENOMIC DNA]</scope>
    <source>
        <strain evidence="3">DSM 16579</strain>
    </source>
</reference>
<dbReference type="AlphaFoldDB" id="A0A1M5MN24"/>
<gene>
    <name evidence="2" type="ORF">SAMN02745753_04495</name>
</gene>
<feature type="transmembrane region" description="Helical" evidence="1">
    <location>
        <begin position="40"/>
        <end position="61"/>
    </location>
</feature>
<evidence type="ECO:0000313" key="2">
    <source>
        <dbReference type="EMBL" id="SHG78671.1"/>
    </source>
</evidence>
<keyword evidence="1" id="KW-0812">Transmembrane</keyword>